<feature type="compositionally biased region" description="Polar residues" evidence="1">
    <location>
        <begin position="402"/>
        <end position="417"/>
    </location>
</feature>
<gene>
    <name evidence="3" type="ORF">OC842_002867</name>
</gene>
<feature type="compositionally biased region" description="Low complexity" evidence="1">
    <location>
        <begin position="164"/>
        <end position="173"/>
    </location>
</feature>
<reference evidence="3" key="1">
    <citation type="journal article" date="2023" name="PhytoFront">
        <title>Draft Genome Resources of Seven Strains of Tilletia horrida, Causal Agent of Kernel Smut of Rice.</title>
        <authorList>
            <person name="Khanal S."/>
            <person name="Antony Babu S."/>
            <person name="Zhou X.G."/>
        </authorList>
    </citation>
    <scope>NUCLEOTIDE SEQUENCE</scope>
    <source>
        <strain evidence="3">TX3</strain>
    </source>
</reference>
<evidence type="ECO:0000256" key="2">
    <source>
        <dbReference type="SAM" id="Phobius"/>
    </source>
</evidence>
<feature type="compositionally biased region" description="Low complexity" evidence="1">
    <location>
        <begin position="841"/>
        <end position="869"/>
    </location>
</feature>
<keyword evidence="2" id="KW-0472">Membrane</keyword>
<protein>
    <submittedName>
        <fullName evidence="3">Uncharacterized protein</fullName>
    </submittedName>
</protein>
<evidence type="ECO:0000313" key="4">
    <source>
        <dbReference type="Proteomes" id="UP001176521"/>
    </source>
</evidence>
<name>A0AAN6GDV6_9BASI</name>
<accession>A0AAN6GDV6</accession>
<feature type="compositionally biased region" description="Gly residues" evidence="1">
    <location>
        <begin position="174"/>
        <end position="184"/>
    </location>
</feature>
<evidence type="ECO:0000256" key="1">
    <source>
        <dbReference type="SAM" id="MobiDB-lite"/>
    </source>
</evidence>
<proteinExistence type="predicted"/>
<keyword evidence="4" id="KW-1185">Reference proteome</keyword>
<dbReference type="AlphaFoldDB" id="A0AAN6GDV6"/>
<feature type="region of interest" description="Disordered" evidence="1">
    <location>
        <begin position="517"/>
        <end position="540"/>
    </location>
</feature>
<dbReference type="Proteomes" id="UP001176521">
    <property type="component" value="Unassembled WGS sequence"/>
</dbReference>
<feature type="compositionally biased region" description="Polar residues" evidence="1">
    <location>
        <begin position="190"/>
        <end position="202"/>
    </location>
</feature>
<comment type="caution">
    <text evidence="3">The sequence shown here is derived from an EMBL/GenBank/DDBJ whole genome shotgun (WGS) entry which is preliminary data.</text>
</comment>
<dbReference type="EMBL" id="JAPDMQ010000131">
    <property type="protein sequence ID" value="KAK0533748.1"/>
    <property type="molecule type" value="Genomic_DNA"/>
</dbReference>
<feature type="compositionally biased region" description="Low complexity" evidence="1">
    <location>
        <begin position="567"/>
        <end position="586"/>
    </location>
</feature>
<organism evidence="3 4">
    <name type="scientific">Tilletia horrida</name>
    <dbReference type="NCBI Taxonomy" id="155126"/>
    <lineage>
        <taxon>Eukaryota</taxon>
        <taxon>Fungi</taxon>
        <taxon>Dikarya</taxon>
        <taxon>Basidiomycota</taxon>
        <taxon>Ustilaginomycotina</taxon>
        <taxon>Exobasidiomycetes</taxon>
        <taxon>Tilletiales</taxon>
        <taxon>Tilletiaceae</taxon>
        <taxon>Tilletia</taxon>
    </lineage>
</organism>
<feature type="compositionally biased region" description="Basic and acidic residues" evidence="1">
    <location>
        <begin position="386"/>
        <end position="398"/>
    </location>
</feature>
<keyword evidence="2" id="KW-1133">Transmembrane helix</keyword>
<feature type="compositionally biased region" description="Basic and acidic residues" evidence="1">
    <location>
        <begin position="826"/>
        <end position="838"/>
    </location>
</feature>
<keyword evidence="2" id="KW-0812">Transmembrane</keyword>
<feature type="compositionally biased region" description="Low complexity" evidence="1">
    <location>
        <begin position="211"/>
        <end position="246"/>
    </location>
</feature>
<feature type="region of interest" description="Disordered" evidence="1">
    <location>
        <begin position="598"/>
        <end position="637"/>
    </location>
</feature>
<feature type="region of interest" description="Disordered" evidence="1">
    <location>
        <begin position="473"/>
        <end position="505"/>
    </location>
</feature>
<feature type="compositionally biased region" description="Polar residues" evidence="1">
    <location>
        <begin position="602"/>
        <end position="611"/>
    </location>
</feature>
<feature type="compositionally biased region" description="Basic and acidic residues" evidence="1">
    <location>
        <begin position="305"/>
        <end position="321"/>
    </location>
</feature>
<feature type="compositionally biased region" description="Low complexity" evidence="1">
    <location>
        <begin position="356"/>
        <end position="385"/>
    </location>
</feature>
<feature type="compositionally biased region" description="Low complexity" evidence="1">
    <location>
        <begin position="788"/>
        <end position="803"/>
    </location>
</feature>
<feature type="compositionally biased region" description="Low complexity" evidence="1">
    <location>
        <begin position="85"/>
        <end position="122"/>
    </location>
</feature>
<sequence>MSAHANAPSRRGSSTSQRSSSSKVGLAQTNNNSSHNHSNIASTSSAARGITGSNANAGAAGRARAAGGGGGGGKGAEALLSPQPGGARRSSSGATSVPMAPSASSSSASTTASGSTSSSAATLRQGDYRYSISPAPVRFPASSSSSRPASIVEAEGSVASPAPGGTSTSRSVVMGGGGTGGSRPGGHSLSAASAQGINSPVSMTGGGAFGGPSSLSSSSSLAASSRSAGAQQGNTSVSGSLSKTSSDISVRTAASAPPNAGGGSSSSASVAAFAPAPRPPTDRARPPNAASLAPPPSTASVPPSTERDGTQDGNDNRERTRSGGLSALRAILGGGGGASSSANASTRQSMVGGSGTTTPRTRAETSTGIPTPSGSTSSRQHSRVSSPERRGSRSHGGELGDTENTSTPREAATTSAQARVRHHSAAGLATGSMPMSRPNSKVLTSFPFPHPTNPSSGLGASAAGLGLVLRSPRASPGSVAPPAAQGSPIPTLAPQRRDTAPSPGQIMQQRMWAETEAGKGLPAQAQGTSGGSTDHPRPVRRSFGALGLGLGFSFGSKSREQLVDAPGSAADADQSHSSQQSGAAAIAAKNRAAADMLPYTGPLTSSSTGNASEADLTSPDGTPVDHGAAHFGGSTSASHSATATATALAAAGSASHFARGLTTLARLPLIIFVPTLEVDWGSLPFGLGESRRRQVEDEANTREAEEILAAQVRLFEERGGFLKPDATPLGASGALGAGAGAGARAGPGGNMALGAGVGAGGGGHASGSAGSSRAGSVRRANYGAIVSAPPGAGPDLDAAAGAPNSRADEQDEQRPRSRSILGFLGLRRERDRKGKKADVVSSQTPLLSSSSSAANSAAALPLPPSSAGATHARPRVASVSSISSDPLDPYGYRSLAGPMLLPSHAEYVERRKEGQRRAARREARRRQVIRVLAVVGVLVLLWVVWVLLLRSGERLGWGGDESEGHPGFLVRRPFPVLYEADGRASGLWLGQQGGILRADRLAGVGSALTRPS</sequence>
<feature type="compositionally biased region" description="Low complexity" evidence="1">
    <location>
        <begin position="133"/>
        <end position="150"/>
    </location>
</feature>
<feature type="region of interest" description="Disordered" evidence="1">
    <location>
        <begin position="563"/>
        <end position="586"/>
    </location>
</feature>
<feature type="transmembrane region" description="Helical" evidence="2">
    <location>
        <begin position="928"/>
        <end position="948"/>
    </location>
</feature>
<feature type="compositionally biased region" description="Low complexity" evidence="1">
    <location>
        <begin position="286"/>
        <end position="304"/>
    </location>
</feature>
<feature type="region of interest" description="Disordered" evidence="1">
    <location>
        <begin position="785"/>
        <end position="881"/>
    </location>
</feature>
<feature type="compositionally biased region" description="Low complexity" evidence="1">
    <location>
        <begin position="253"/>
        <end position="275"/>
    </location>
</feature>
<evidence type="ECO:0000313" key="3">
    <source>
        <dbReference type="EMBL" id="KAK0533748.1"/>
    </source>
</evidence>
<feature type="compositionally biased region" description="Basic and acidic residues" evidence="1">
    <location>
        <begin position="806"/>
        <end position="815"/>
    </location>
</feature>
<feature type="compositionally biased region" description="Low complexity" evidence="1">
    <location>
        <begin position="9"/>
        <end position="22"/>
    </location>
</feature>
<feature type="compositionally biased region" description="Low complexity" evidence="1">
    <location>
        <begin position="322"/>
        <end position="331"/>
    </location>
</feature>
<feature type="region of interest" description="Disordered" evidence="1">
    <location>
        <begin position="1"/>
        <end position="442"/>
    </location>
</feature>
<feature type="compositionally biased region" description="Gly residues" evidence="1">
    <location>
        <begin position="66"/>
        <end position="75"/>
    </location>
</feature>
<feature type="compositionally biased region" description="Low complexity" evidence="1">
    <location>
        <begin position="29"/>
        <end position="65"/>
    </location>
</feature>